<feature type="compositionally biased region" description="Acidic residues" evidence="1">
    <location>
        <begin position="131"/>
        <end position="146"/>
    </location>
</feature>
<feature type="compositionally biased region" description="Polar residues" evidence="1">
    <location>
        <begin position="76"/>
        <end position="130"/>
    </location>
</feature>
<gene>
    <name evidence="2" type="primary">LOC114337638</name>
</gene>
<proteinExistence type="predicted"/>
<dbReference type="InParanoid" id="A0A6P7GAZ0"/>
<dbReference type="AlphaFoldDB" id="A0A6P7GAZ0"/>
<organism evidence="2">
    <name type="scientific">Diabrotica virgifera virgifera</name>
    <name type="common">western corn rootworm</name>
    <dbReference type="NCBI Taxonomy" id="50390"/>
    <lineage>
        <taxon>Eukaryota</taxon>
        <taxon>Metazoa</taxon>
        <taxon>Ecdysozoa</taxon>
        <taxon>Arthropoda</taxon>
        <taxon>Hexapoda</taxon>
        <taxon>Insecta</taxon>
        <taxon>Pterygota</taxon>
        <taxon>Neoptera</taxon>
        <taxon>Endopterygota</taxon>
        <taxon>Coleoptera</taxon>
        <taxon>Polyphaga</taxon>
        <taxon>Cucujiformia</taxon>
        <taxon>Chrysomeloidea</taxon>
        <taxon>Chrysomelidae</taxon>
        <taxon>Galerucinae</taxon>
        <taxon>Diabroticina</taxon>
        <taxon>Diabroticites</taxon>
        <taxon>Diabrotica</taxon>
    </lineage>
</organism>
<name>A0A6P7GAZ0_DIAVI</name>
<dbReference type="RefSeq" id="XP_028143942.1">
    <property type="nucleotide sequence ID" value="XM_028288141.1"/>
</dbReference>
<feature type="compositionally biased region" description="Polar residues" evidence="1">
    <location>
        <begin position="150"/>
        <end position="159"/>
    </location>
</feature>
<protein>
    <submittedName>
        <fullName evidence="2">Uncharacterized protein LOC114337638</fullName>
    </submittedName>
</protein>
<evidence type="ECO:0000313" key="2">
    <source>
        <dbReference type="RefSeq" id="XP_028143942.1"/>
    </source>
</evidence>
<evidence type="ECO:0000256" key="1">
    <source>
        <dbReference type="SAM" id="MobiDB-lite"/>
    </source>
</evidence>
<reference evidence="2" key="1">
    <citation type="submission" date="2025-08" db="UniProtKB">
        <authorList>
            <consortium name="RefSeq"/>
        </authorList>
    </citation>
    <scope>IDENTIFICATION</scope>
    <source>
        <tissue evidence="2">Whole insect</tissue>
    </source>
</reference>
<sequence>MAEGQLVAHERDGRTQLASDLRKMGVQQCEITAQDQQQWREIEEAKIIKKADLRDSKCLYLSKNHFINSKILHLRNGSNQSGNSTHRISFNNHIDNKTSTNLDKIQTLQNSGPRTSQMYGHPNPDSQSSLDQEENADYNDYYEPEYDNFLQDTYENQPTEYEENINFREDPPEAVET</sequence>
<accession>A0A6P7GAZ0</accession>
<feature type="region of interest" description="Disordered" evidence="1">
    <location>
        <begin position="76"/>
        <end position="177"/>
    </location>
</feature>